<proteinExistence type="inferred from homology"/>
<gene>
    <name evidence="6" type="ORF">DR950_01540</name>
</gene>
<dbReference type="InterPro" id="IPR029058">
    <property type="entry name" value="AB_hydrolase_fold"/>
</dbReference>
<evidence type="ECO:0000256" key="1">
    <source>
        <dbReference type="ARBA" id="ARBA00010088"/>
    </source>
</evidence>
<keyword evidence="7" id="KW-1185">Reference proteome</keyword>
<sequence>MKTAPALAAALALSAAAVLGAAAPASPASSASPAADPLERFHRQPLAWSPCQEPQLAAAGAECAALTVPLDYREPRGRTLSLAVSRIRSADPAKRCGILQTNPGGPGERGLDMPAALREQLAPGTAAAYDLVGMDPRGVGAGGPDCGLTRGTWLRSTGTGQAGFEQAWRLAKADADACWSKYPDLLPHLTTRNTARDVDVLRAALGEQRTSFFGQSYGAMLGAVYAQLFPRRVDRLVLDSALDPARYGVGAFQDMGGVNERALDDFAAWAAPRDAAHHLGATPAAVRSTVEGLVRRAEAAPIAVDGYRLDGALLPVLLAVFQSDDRDSAEYADALRQLLDAADGRPVQAGPALHQLLTMLLAPGPEAGAGLSSTVAIVCDDVAMPRSAAWYRDAVEHSRATEPVFGPVYNGPVPCASWRGAPLEPPVEVRNAVPALQLHATGDTHAPYQGALALHTRLPGSRLVTVPGRVHTLTLNGYSPCANAAVDTYLSTGALPASDTVC</sequence>
<accession>A0A372ZLM7</accession>
<evidence type="ECO:0000256" key="3">
    <source>
        <dbReference type="ARBA" id="ARBA00022801"/>
    </source>
</evidence>
<dbReference type="EMBL" id="QVIG01000001">
    <property type="protein sequence ID" value="RGD56651.1"/>
    <property type="molecule type" value="Genomic_DNA"/>
</dbReference>
<feature type="signal peptide" evidence="4">
    <location>
        <begin position="1"/>
        <end position="30"/>
    </location>
</feature>
<evidence type="ECO:0000313" key="6">
    <source>
        <dbReference type="EMBL" id="RGD56651.1"/>
    </source>
</evidence>
<comment type="caution">
    <text evidence="6">The sequence shown here is derived from an EMBL/GenBank/DDBJ whole genome shotgun (WGS) entry which is preliminary data.</text>
</comment>
<feature type="domain" description="Peptidase S33 tripeptidyl aminopeptidase-like C-terminal" evidence="5">
    <location>
        <begin position="408"/>
        <end position="502"/>
    </location>
</feature>
<dbReference type="Gene3D" id="3.40.50.1820">
    <property type="entry name" value="alpha/beta hydrolase"/>
    <property type="match status" value="1"/>
</dbReference>
<evidence type="ECO:0000256" key="4">
    <source>
        <dbReference type="SAM" id="SignalP"/>
    </source>
</evidence>
<dbReference type="SUPFAM" id="SSF53474">
    <property type="entry name" value="alpha/beta-Hydrolases"/>
    <property type="match status" value="1"/>
</dbReference>
<evidence type="ECO:0000313" key="7">
    <source>
        <dbReference type="Proteomes" id="UP000263377"/>
    </source>
</evidence>
<keyword evidence="2 4" id="KW-0732">Signal</keyword>
<organism evidence="6 7">
    <name type="scientific">Kitasatospora xanthocidica</name>
    <dbReference type="NCBI Taxonomy" id="83382"/>
    <lineage>
        <taxon>Bacteria</taxon>
        <taxon>Bacillati</taxon>
        <taxon>Actinomycetota</taxon>
        <taxon>Actinomycetes</taxon>
        <taxon>Kitasatosporales</taxon>
        <taxon>Streptomycetaceae</taxon>
        <taxon>Kitasatospora</taxon>
    </lineage>
</organism>
<dbReference type="Proteomes" id="UP000263377">
    <property type="component" value="Unassembled WGS sequence"/>
</dbReference>
<dbReference type="Pfam" id="PF08386">
    <property type="entry name" value="Abhydrolase_4"/>
    <property type="match status" value="1"/>
</dbReference>
<keyword evidence="3 6" id="KW-0378">Hydrolase</keyword>
<feature type="chain" id="PRO_5016664188" evidence="4">
    <location>
        <begin position="31"/>
        <end position="502"/>
    </location>
</feature>
<name>A0A372ZLM7_9ACTN</name>
<reference evidence="6 7" key="1">
    <citation type="submission" date="2018-08" db="EMBL/GenBank/DDBJ databases">
        <title>Diversity &amp; Physiological Properties of Lignin-Decomposing Actinobacteria from Soil.</title>
        <authorList>
            <person name="Roh S.G."/>
            <person name="Kim S.B."/>
        </authorList>
    </citation>
    <scope>NUCLEOTIDE SEQUENCE [LARGE SCALE GENOMIC DNA]</scope>
    <source>
        <strain evidence="6 7">MMS17-GH009</strain>
    </source>
</reference>
<evidence type="ECO:0000259" key="5">
    <source>
        <dbReference type="Pfam" id="PF08386"/>
    </source>
</evidence>
<dbReference type="RefSeq" id="WP_117485190.1">
    <property type="nucleotide sequence ID" value="NZ_QVIG01000001.1"/>
</dbReference>
<comment type="similarity">
    <text evidence="1">Belongs to the peptidase S33 family.</text>
</comment>
<protein>
    <submittedName>
        <fullName evidence="6">Alpha/beta hydrolase</fullName>
    </submittedName>
</protein>
<dbReference type="InterPro" id="IPR013595">
    <property type="entry name" value="Pept_S33_TAP-like_C"/>
</dbReference>
<dbReference type="InterPro" id="IPR051601">
    <property type="entry name" value="Serine_prot/Carboxylest_S33"/>
</dbReference>
<dbReference type="PANTHER" id="PTHR43248">
    <property type="entry name" value="2-SUCCINYL-6-HYDROXY-2,4-CYCLOHEXADIENE-1-CARBOXYLATE SYNTHASE"/>
    <property type="match status" value="1"/>
</dbReference>
<dbReference type="PANTHER" id="PTHR43248:SF29">
    <property type="entry name" value="TRIPEPTIDYL AMINOPEPTIDASE"/>
    <property type="match status" value="1"/>
</dbReference>
<dbReference type="GO" id="GO:0016787">
    <property type="term" value="F:hydrolase activity"/>
    <property type="evidence" value="ECO:0007669"/>
    <property type="project" value="UniProtKB-KW"/>
</dbReference>
<dbReference type="AlphaFoldDB" id="A0A372ZLM7"/>
<evidence type="ECO:0000256" key="2">
    <source>
        <dbReference type="ARBA" id="ARBA00022729"/>
    </source>
</evidence>